<keyword evidence="5 15" id="KW-0378">Hydrolase</keyword>
<keyword evidence="4" id="KW-0227">DNA damage</keyword>
<proteinExistence type="inferred from homology"/>
<evidence type="ECO:0000259" key="16">
    <source>
        <dbReference type="PROSITE" id="PS51198"/>
    </source>
</evidence>
<dbReference type="InterPro" id="IPR014016">
    <property type="entry name" value="UvrD-like_ATP-bd"/>
</dbReference>
<evidence type="ECO:0000256" key="10">
    <source>
        <dbReference type="ARBA" id="ARBA00023204"/>
    </source>
</evidence>
<dbReference type="GO" id="GO:0005829">
    <property type="term" value="C:cytosol"/>
    <property type="evidence" value="ECO:0007669"/>
    <property type="project" value="TreeGrafter"/>
</dbReference>
<dbReference type="EC" id="5.6.2.4" evidence="13"/>
<comment type="caution">
    <text evidence="18">The sequence shown here is derived from an EMBL/GenBank/DDBJ whole genome shotgun (WGS) entry which is preliminary data.</text>
</comment>
<evidence type="ECO:0000256" key="3">
    <source>
        <dbReference type="ARBA" id="ARBA00022741"/>
    </source>
</evidence>
<dbReference type="Gene3D" id="3.40.50.300">
    <property type="entry name" value="P-loop containing nucleotide triphosphate hydrolases"/>
    <property type="match status" value="3"/>
</dbReference>
<dbReference type="PROSITE" id="PS51198">
    <property type="entry name" value="UVRD_HELICASE_ATP_BIND"/>
    <property type="match status" value="1"/>
</dbReference>
<evidence type="ECO:0000259" key="17">
    <source>
        <dbReference type="PROSITE" id="PS51217"/>
    </source>
</evidence>
<evidence type="ECO:0000256" key="2">
    <source>
        <dbReference type="ARBA" id="ARBA00022722"/>
    </source>
</evidence>
<organism evidence="18 19">
    <name type="scientific">Arthrobacter cavernae</name>
    <dbReference type="NCBI Taxonomy" id="2817681"/>
    <lineage>
        <taxon>Bacteria</taxon>
        <taxon>Bacillati</taxon>
        <taxon>Actinomycetota</taxon>
        <taxon>Actinomycetes</taxon>
        <taxon>Micrococcales</taxon>
        <taxon>Micrococcaceae</taxon>
        <taxon>Arthrobacter</taxon>
    </lineage>
</organism>
<dbReference type="SUPFAM" id="SSF52540">
    <property type="entry name" value="P-loop containing nucleoside triphosphate hydrolases"/>
    <property type="match status" value="1"/>
</dbReference>
<dbReference type="Pfam" id="PF12705">
    <property type="entry name" value="PDDEXK_1"/>
    <property type="match status" value="1"/>
</dbReference>
<dbReference type="InterPro" id="IPR038726">
    <property type="entry name" value="PDDEXK_AddAB-type"/>
</dbReference>
<comment type="similarity">
    <text evidence="1">Belongs to the helicase family. UvrD subfamily.</text>
</comment>
<evidence type="ECO:0000313" key="19">
    <source>
        <dbReference type="Proteomes" id="UP000664164"/>
    </source>
</evidence>
<protein>
    <recommendedName>
        <fullName evidence="13">DNA 3'-5' helicase</fullName>
        <ecNumber evidence="13">5.6.2.4</ecNumber>
    </recommendedName>
</protein>
<comment type="catalytic activity">
    <reaction evidence="14">
        <text>ATP + H2O = ADP + phosphate + H(+)</text>
        <dbReference type="Rhea" id="RHEA:13065"/>
        <dbReference type="ChEBI" id="CHEBI:15377"/>
        <dbReference type="ChEBI" id="CHEBI:15378"/>
        <dbReference type="ChEBI" id="CHEBI:30616"/>
        <dbReference type="ChEBI" id="CHEBI:43474"/>
        <dbReference type="ChEBI" id="CHEBI:456216"/>
        <dbReference type="EC" id="5.6.2.4"/>
    </reaction>
</comment>
<dbReference type="InterPro" id="IPR000212">
    <property type="entry name" value="DNA_helicase_UvrD/REP"/>
</dbReference>
<dbReference type="InterPro" id="IPR011604">
    <property type="entry name" value="PDDEXK-like_dom_sf"/>
</dbReference>
<dbReference type="RefSeq" id="WP_207614616.1">
    <property type="nucleotide sequence ID" value="NZ_JAFNLL010000004.1"/>
</dbReference>
<keyword evidence="2" id="KW-0540">Nuclease</keyword>
<dbReference type="InterPro" id="IPR014017">
    <property type="entry name" value="DNA_helicase_UvrD-like_C"/>
</dbReference>
<keyword evidence="6 15" id="KW-0347">Helicase</keyword>
<gene>
    <name evidence="18" type="ORF">J1902_02115</name>
</gene>
<dbReference type="Gene3D" id="1.10.486.10">
    <property type="entry name" value="PCRA, domain 4"/>
    <property type="match status" value="1"/>
</dbReference>
<evidence type="ECO:0000256" key="12">
    <source>
        <dbReference type="ARBA" id="ARBA00034617"/>
    </source>
</evidence>
<dbReference type="GO" id="GO:0033202">
    <property type="term" value="C:DNA helicase complex"/>
    <property type="evidence" value="ECO:0007669"/>
    <property type="project" value="TreeGrafter"/>
</dbReference>
<sequence>MTTEILTGIAAGATGGPAPLPEPRFSPSELAAILGESNRPTAEQADIIASPLTPRLVIAGAGSGKTATMADRVVWLVANGWVRPEEVLGVTFTRKAAGELASRIRAKLATLQRVAAADDGGLGFPEGLLNADDLEPKVSTYHSYASGIVSDYGLRLGIERDVVLLGGAQAWQLASEVVESYDGEYEHFTAAKSTLVNAVMQLASECAEHLQDPADVREWVLERVQTFEQLPYVAGAKKNPTQAALTMSAMLRTRASVADMVTRYQDAKRTRGVLDFGDLVALAARIASDIPLAAASERARYKVVLLDEFQDTSHAQLVLFSRLFGGGHAVTAVGDPNQSIYGFRGASAGQLFHFVQEFPVRDEAAGNGAESYSVAPTSYLTTAWRNGRNILAAANLISAPLNKAAARQGPAGEKGNTKDVSVPALQPSPAAVDGGVVLGRFATDVDEAAALAKDVRRYRRTVFETEKDGTAVRPTMAVLCRRRAQMDCLRREFEVQGIPYEIVGLGGLLDTPEIVDLVATLRVLADPGRSDALMRLLAGARWRLGPADLMAFSDWSRFLARRRARSEAGQAGTDADESLAETVVQSDITDAASLVEALDFLPRPGWVSGHGRSLSEPALDRLALLSEELRALRSFIGDDLTTLLGEVERAMLLDIEVAAKPGTSIHQARRNLDAFHDAAAGFLQTSQRIDLLAFLGWLEAAAVEERGLDMAAAEASREAVQLLTVHASKGLEWDVVFVPGLNAGSFPSSWDSRWSSGAAALPWPLRGDRADLPRWDLDQVDQKGWLDAEKDFKADVQHHGESEERRLAYVAYTRAKFVLWTSSAAWNGSRAGISEMSPFLAELAPLAGIDDGGTGETQEPAAPQPSAANAAVVHADSVAEESLPEESPLTSTLEVALFPYDPLEGPSDPRTGERLRLVPGRRAAMDASAALVRAAIQDHASITDPESGLPQHPDAASLQGAAAGWAAEAELLLERRRRRSTMQDVHLPGHISASMFVDLGDDPAAVLTQLRRPVPREPGISARKGTAFHAWVEEHFGTTGMLDLGEAPGPDAHIDEAYGLDDMVATFKESEWAHRAPAFVEVAVETRIGDVVVRGRIDAVFRGADGRWELVDWKTGRRPSGKQLGIRAVQLAVYRLAWARLKGVPLEDVSAAFYYVADDAVVRPHDLGTAEELESIISKALDGQGLPEKGLAGA</sequence>
<keyword evidence="11" id="KW-0413">Isomerase</keyword>
<dbReference type="Proteomes" id="UP000664164">
    <property type="component" value="Unassembled WGS sequence"/>
</dbReference>
<dbReference type="AlphaFoldDB" id="A0A939KL19"/>
<dbReference type="GO" id="GO:0043138">
    <property type="term" value="F:3'-5' DNA helicase activity"/>
    <property type="evidence" value="ECO:0007669"/>
    <property type="project" value="UniProtKB-EC"/>
</dbReference>
<dbReference type="Gene3D" id="3.90.320.10">
    <property type="match status" value="1"/>
</dbReference>
<dbReference type="GO" id="GO:0005524">
    <property type="term" value="F:ATP binding"/>
    <property type="evidence" value="ECO:0007669"/>
    <property type="project" value="UniProtKB-UniRule"/>
</dbReference>
<evidence type="ECO:0000256" key="8">
    <source>
        <dbReference type="ARBA" id="ARBA00022840"/>
    </source>
</evidence>
<feature type="binding site" evidence="15">
    <location>
        <begin position="59"/>
        <end position="66"/>
    </location>
    <ligand>
        <name>ATP</name>
        <dbReference type="ChEBI" id="CHEBI:30616"/>
    </ligand>
</feature>
<dbReference type="Pfam" id="PF13361">
    <property type="entry name" value="UvrD_C"/>
    <property type="match status" value="2"/>
</dbReference>
<keyword evidence="7" id="KW-0269">Exonuclease</keyword>
<comment type="catalytic activity">
    <reaction evidence="12">
        <text>Couples ATP hydrolysis with the unwinding of duplex DNA by translocating in the 3'-5' direction.</text>
        <dbReference type="EC" id="5.6.2.4"/>
    </reaction>
</comment>
<evidence type="ECO:0000256" key="4">
    <source>
        <dbReference type="ARBA" id="ARBA00022763"/>
    </source>
</evidence>
<evidence type="ECO:0000256" key="5">
    <source>
        <dbReference type="ARBA" id="ARBA00022801"/>
    </source>
</evidence>
<keyword evidence="8 15" id="KW-0067">ATP-binding</keyword>
<keyword evidence="3 15" id="KW-0547">Nucleotide-binding</keyword>
<feature type="domain" description="UvrD-like helicase C-terminal" evidence="17">
    <location>
        <begin position="388"/>
        <end position="730"/>
    </location>
</feature>
<reference evidence="18" key="1">
    <citation type="submission" date="2021-03" db="EMBL/GenBank/DDBJ databases">
        <title>A new species, PO-11, isolated from a karst cave deposit.</title>
        <authorList>
            <person name="Zhaoxiaoyong W."/>
        </authorList>
    </citation>
    <scope>NUCLEOTIDE SEQUENCE</scope>
    <source>
        <strain evidence="18">PO-11</strain>
    </source>
</reference>
<dbReference type="InterPro" id="IPR013986">
    <property type="entry name" value="DExx_box_DNA_helicase_dom_sf"/>
</dbReference>
<dbReference type="Gene3D" id="1.10.10.160">
    <property type="match status" value="1"/>
</dbReference>
<feature type="domain" description="UvrD-like helicase ATP-binding" evidence="16">
    <location>
        <begin position="38"/>
        <end position="387"/>
    </location>
</feature>
<dbReference type="InterPro" id="IPR011335">
    <property type="entry name" value="Restrct_endonuc-II-like"/>
</dbReference>
<keyword evidence="10" id="KW-0234">DNA repair</keyword>
<dbReference type="PANTHER" id="PTHR11070">
    <property type="entry name" value="UVRD / RECB / PCRA DNA HELICASE FAMILY MEMBER"/>
    <property type="match status" value="1"/>
</dbReference>
<dbReference type="InterPro" id="IPR027417">
    <property type="entry name" value="P-loop_NTPase"/>
</dbReference>
<name>A0A939KL19_9MICC</name>
<keyword evidence="19" id="KW-1185">Reference proteome</keyword>
<evidence type="ECO:0000313" key="18">
    <source>
        <dbReference type="EMBL" id="MBO1266788.1"/>
    </source>
</evidence>
<evidence type="ECO:0000256" key="1">
    <source>
        <dbReference type="ARBA" id="ARBA00009922"/>
    </source>
</evidence>
<evidence type="ECO:0000256" key="13">
    <source>
        <dbReference type="ARBA" id="ARBA00034808"/>
    </source>
</evidence>
<evidence type="ECO:0000256" key="7">
    <source>
        <dbReference type="ARBA" id="ARBA00022839"/>
    </source>
</evidence>
<dbReference type="SUPFAM" id="SSF52980">
    <property type="entry name" value="Restriction endonuclease-like"/>
    <property type="match status" value="1"/>
</dbReference>
<dbReference type="EMBL" id="JAFNLL010000004">
    <property type="protein sequence ID" value="MBO1266788.1"/>
    <property type="molecule type" value="Genomic_DNA"/>
</dbReference>
<dbReference type="CDD" id="cd17932">
    <property type="entry name" value="DEXQc_UvrD"/>
    <property type="match status" value="1"/>
</dbReference>
<dbReference type="GO" id="GO:0004527">
    <property type="term" value="F:exonuclease activity"/>
    <property type="evidence" value="ECO:0007669"/>
    <property type="project" value="UniProtKB-KW"/>
</dbReference>
<evidence type="ECO:0000256" key="15">
    <source>
        <dbReference type="PROSITE-ProRule" id="PRU00560"/>
    </source>
</evidence>
<evidence type="ECO:0000256" key="14">
    <source>
        <dbReference type="ARBA" id="ARBA00048988"/>
    </source>
</evidence>
<accession>A0A939KL19</accession>
<dbReference type="GO" id="GO:0003677">
    <property type="term" value="F:DNA binding"/>
    <property type="evidence" value="ECO:0007669"/>
    <property type="project" value="UniProtKB-KW"/>
</dbReference>
<evidence type="ECO:0000256" key="9">
    <source>
        <dbReference type="ARBA" id="ARBA00023125"/>
    </source>
</evidence>
<dbReference type="Pfam" id="PF00580">
    <property type="entry name" value="UvrD-helicase"/>
    <property type="match status" value="1"/>
</dbReference>
<dbReference type="PANTHER" id="PTHR11070:SF55">
    <property type="entry name" value="DNA 3'-5' HELICASE"/>
    <property type="match status" value="1"/>
</dbReference>
<dbReference type="GO" id="GO:0000725">
    <property type="term" value="P:recombinational repair"/>
    <property type="evidence" value="ECO:0007669"/>
    <property type="project" value="TreeGrafter"/>
</dbReference>
<evidence type="ECO:0000256" key="6">
    <source>
        <dbReference type="ARBA" id="ARBA00022806"/>
    </source>
</evidence>
<evidence type="ECO:0000256" key="11">
    <source>
        <dbReference type="ARBA" id="ARBA00023235"/>
    </source>
</evidence>
<dbReference type="PROSITE" id="PS51217">
    <property type="entry name" value="UVRD_HELICASE_CTER"/>
    <property type="match status" value="1"/>
</dbReference>
<keyword evidence="9" id="KW-0238">DNA-binding</keyword>